<dbReference type="GO" id="GO:0016567">
    <property type="term" value="P:protein ubiquitination"/>
    <property type="evidence" value="ECO:0007669"/>
    <property type="project" value="UniProtKB-UniPathway"/>
</dbReference>
<dbReference type="InterPro" id="IPR044600">
    <property type="entry name" value="ATL1/ATL16-like"/>
</dbReference>
<evidence type="ECO:0000256" key="6">
    <source>
        <dbReference type="ARBA" id="ARBA00022692"/>
    </source>
</evidence>
<evidence type="ECO:0000313" key="18">
    <source>
        <dbReference type="Proteomes" id="UP000288805"/>
    </source>
</evidence>
<dbReference type="SMART" id="SM00184">
    <property type="entry name" value="RING"/>
    <property type="match status" value="1"/>
</dbReference>
<comment type="catalytic activity">
    <reaction evidence="1">
        <text>S-ubiquitinyl-[E2 ubiquitin-conjugating enzyme]-L-cysteine + [acceptor protein]-L-lysine = [E2 ubiquitin-conjugating enzyme]-L-cysteine + N(6)-ubiquitinyl-[acceptor protein]-L-lysine.</text>
        <dbReference type="EC" id="2.3.2.27"/>
    </reaction>
</comment>
<dbReference type="CDD" id="cd16461">
    <property type="entry name" value="RING-H2_EL5-like"/>
    <property type="match status" value="1"/>
</dbReference>
<evidence type="ECO:0000256" key="12">
    <source>
        <dbReference type="ARBA" id="ARBA00023136"/>
    </source>
</evidence>
<dbReference type="InterPro" id="IPR013083">
    <property type="entry name" value="Znf_RING/FYVE/PHD"/>
</dbReference>
<evidence type="ECO:0000256" key="9">
    <source>
        <dbReference type="ARBA" id="ARBA00022786"/>
    </source>
</evidence>
<evidence type="ECO:0000256" key="2">
    <source>
        <dbReference type="ARBA" id="ARBA00004167"/>
    </source>
</evidence>
<evidence type="ECO:0000256" key="8">
    <source>
        <dbReference type="ARBA" id="ARBA00022771"/>
    </source>
</evidence>
<evidence type="ECO:0000256" key="13">
    <source>
        <dbReference type="ARBA" id="ARBA00024209"/>
    </source>
</evidence>
<dbReference type="UniPathway" id="UPA00143"/>
<evidence type="ECO:0000256" key="10">
    <source>
        <dbReference type="ARBA" id="ARBA00022833"/>
    </source>
</evidence>
<feature type="domain" description="RING-type" evidence="16">
    <location>
        <begin position="94"/>
        <end position="136"/>
    </location>
</feature>
<dbReference type="PANTHER" id="PTHR46913">
    <property type="entry name" value="RING-H2 FINGER PROTEIN ATL16"/>
    <property type="match status" value="1"/>
</dbReference>
<dbReference type="EC" id="2.3.2.27" evidence="4"/>
<keyword evidence="6 15" id="KW-0812">Transmembrane</keyword>
<accession>A0A438EPH0</accession>
<dbReference type="Proteomes" id="UP000288805">
    <property type="component" value="Unassembled WGS sequence"/>
</dbReference>
<evidence type="ECO:0000256" key="11">
    <source>
        <dbReference type="ARBA" id="ARBA00022989"/>
    </source>
</evidence>
<dbReference type="PROSITE" id="PS50089">
    <property type="entry name" value="ZF_RING_2"/>
    <property type="match status" value="1"/>
</dbReference>
<keyword evidence="5" id="KW-0808">Transferase</keyword>
<dbReference type="Gene3D" id="3.30.40.10">
    <property type="entry name" value="Zinc/RING finger domain, C3HC4 (zinc finger)"/>
    <property type="match status" value="1"/>
</dbReference>
<keyword evidence="9" id="KW-0833">Ubl conjugation pathway</keyword>
<reference evidence="17 18" key="1">
    <citation type="journal article" date="2018" name="PLoS Genet.">
        <title>Population sequencing reveals clonal diversity and ancestral inbreeding in the grapevine cultivar Chardonnay.</title>
        <authorList>
            <person name="Roach M.J."/>
            <person name="Johnson D.L."/>
            <person name="Bohlmann J."/>
            <person name="van Vuuren H.J."/>
            <person name="Jones S.J."/>
            <person name="Pretorius I.S."/>
            <person name="Schmidt S.A."/>
            <person name="Borneman A.R."/>
        </authorList>
    </citation>
    <scope>NUCLEOTIDE SEQUENCE [LARGE SCALE GENOMIC DNA]</scope>
    <source>
        <strain evidence="18">cv. Chardonnay</strain>
        <tissue evidence="17">Leaf</tissue>
    </source>
</reference>
<evidence type="ECO:0000256" key="1">
    <source>
        <dbReference type="ARBA" id="ARBA00000900"/>
    </source>
</evidence>
<dbReference type="PANTHER" id="PTHR46913:SF1">
    <property type="entry name" value="RING-H2 FINGER PROTEIN ATL16"/>
    <property type="match status" value="1"/>
</dbReference>
<dbReference type="InterPro" id="IPR001841">
    <property type="entry name" value="Znf_RING"/>
</dbReference>
<keyword evidence="12 15" id="KW-0472">Membrane</keyword>
<evidence type="ECO:0000256" key="14">
    <source>
        <dbReference type="PROSITE-ProRule" id="PRU00175"/>
    </source>
</evidence>
<dbReference type="SUPFAM" id="SSF57850">
    <property type="entry name" value="RING/U-box"/>
    <property type="match status" value="1"/>
</dbReference>
<dbReference type="EMBL" id="QGNW01001225">
    <property type="protein sequence ID" value="RVW49515.1"/>
    <property type="molecule type" value="Genomic_DNA"/>
</dbReference>
<keyword evidence="10" id="KW-0862">Zinc</keyword>
<comment type="caution">
    <text evidence="17">The sequence shown here is derived from an EMBL/GenBank/DDBJ whole genome shotgun (WGS) entry which is preliminary data.</text>
</comment>
<evidence type="ECO:0000256" key="15">
    <source>
        <dbReference type="SAM" id="Phobius"/>
    </source>
</evidence>
<dbReference type="AlphaFoldDB" id="A0A438EPH0"/>
<dbReference type="GO" id="GO:0061630">
    <property type="term" value="F:ubiquitin protein ligase activity"/>
    <property type="evidence" value="ECO:0007669"/>
    <property type="project" value="UniProtKB-EC"/>
</dbReference>
<protein>
    <recommendedName>
        <fullName evidence="4">RING-type E3 ubiquitin transferase</fullName>
        <ecNumber evidence="4">2.3.2.27</ecNumber>
    </recommendedName>
</protein>
<evidence type="ECO:0000256" key="4">
    <source>
        <dbReference type="ARBA" id="ARBA00012483"/>
    </source>
</evidence>
<dbReference type="Pfam" id="PF13639">
    <property type="entry name" value="zf-RING_2"/>
    <property type="match status" value="1"/>
</dbReference>
<feature type="transmembrane region" description="Helical" evidence="15">
    <location>
        <begin position="14"/>
        <end position="38"/>
    </location>
</feature>
<comment type="pathway">
    <text evidence="3">Protein modification; protein ubiquitination.</text>
</comment>
<evidence type="ECO:0000313" key="17">
    <source>
        <dbReference type="EMBL" id="RVW49515.1"/>
    </source>
</evidence>
<dbReference type="FunFam" id="3.30.40.10:FF:000877">
    <property type="entry name" value="RING-H2 finger protein ATL52"/>
    <property type="match status" value="1"/>
</dbReference>
<organism evidence="17 18">
    <name type="scientific">Vitis vinifera</name>
    <name type="common">Grape</name>
    <dbReference type="NCBI Taxonomy" id="29760"/>
    <lineage>
        <taxon>Eukaryota</taxon>
        <taxon>Viridiplantae</taxon>
        <taxon>Streptophyta</taxon>
        <taxon>Embryophyta</taxon>
        <taxon>Tracheophyta</taxon>
        <taxon>Spermatophyta</taxon>
        <taxon>Magnoliopsida</taxon>
        <taxon>eudicotyledons</taxon>
        <taxon>Gunneridae</taxon>
        <taxon>Pentapetalae</taxon>
        <taxon>rosids</taxon>
        <taxon>Vitales</taxon>
        <taxon>Vitaceae</taxon>
        <taxon>Viteae</taxon>
        <taxon>Vitis</taxon>
    </lineage>
</organism>
<evidence type="ECO:0000259" key="16">
    <source>
        <dbReference type="PROSITE" id="PS50089"/>
    </source>
</evidence>
<proteinExistence type="inferred from homology"/>
<comment type="similarity">
    <text evidence="13">Belongs to the RING-type zinc finger family. ATL subfamily.</text>
</comment>
<name>A0A438EPH0_VITVI</name>
<sequence>MAEDNPNNPILSKFAVILAGVASAAVVVTVYHCVVVSCRNRGRQRSDRERLQQLMYQRADQTPSSVDNSAARLMIPAHKYHKGMELAGNDDGVCAVCLSEFEEGEELRTLPECMHSFHVACIDMWLYSHTNCPLCRSNATPSPLLQHGLPESSSGGLTDVVVQSRRL</sequence>
<comment type="subcellular location">
    <subcellularLocation>
        <location evidence="2">Membrane</location>
        <topology evidence="2">Single-pass membrane protein</topology>
    </subcellularLocation>
</comment>
<keyword evidence="8 14" id="KW-0863">Zinc-finger</keyword>
<keyword evidence="11 15" id="KW-1133">Transmembrane helix</keyword>
<evidence type="ECO:0000256" key="7">
    <source>
        <dbReference type="ARBA" id="ARBA00022723"/>
    </source>
</evidence>
<dbReference type="GO" id="GO:0016020">
    <property type="term" value="C:membrane"/>
    <property type="evidence" value="ECO:0007669"/>
    <property type="project" value="UniProtKB-SubCell"/>
</dbReference>
<evidence type="ECO:0000256" key="3">
    <source>
        <dbReference type="ARBA" id="ARBA00004906"/>
    </source>
</evidence>
<keyword evidence="7" id="KW-0479">Metal-binding</keyword>
<dbReference type="GO" id="GO:0008270">
    <property type="term" value="F:zinc ion binding"/>
    <property type="evidence" value="ECO:0007669"/>
    <property type="project" value="UniProtKB-KW"/>
</dbReference>
<gene>
    <name evidence="17" type="primary">ATL1_0</name>
    <name evidence="17" type="ORF">CK203_092788</name>
</gene>
<evidence type="ECO:0000256" key="5">
    <source>
        <dbReference type="ARBA" id="ARBA00022679"/>
    </source>
</evidence>